<gene>
    <name evidence="1" type="ORF">DFQ01_10897</name>
</gene>
<accession>A0A2V2YXD2</accession>
<protein>
    <submittedName>
        <fullName evidence="1">Uncharacterized protein DUF3231</fullName>
    </submittedName>
</protein>
<proteinExistence type="predicted"/>
<reference evidence="1 2" key="1">
    <citation type="submission" date="2018-05" db="EMBL/GenBank/DDBJ databases">
        <title>Genomic Encyclopedia of Type Strains, Phase III (KMG-III): the genomes of soil and plant-associated and newly described type strains.</title>
        <authorList>
            <person name="Whitman W."/>
        </authorList>
    </citation>
    <scope>NUCLEOTIDE SEQUENCE [LARGE SCALE GENOMIC DNA]</scope>
    <source>
        <strain evidence="1 2">CECT 5696</strain>
    </source>
</reference>
<evidence type="ECO:0000313" key="1">
    <source>
        <dbReference type="EMBL" id="PWW02820.1"/>
    </source>
</evidence>
<dbReference type="EMBL" id="QGTQ01000008">
    <property type="protein sequence ID" value="PWW02820.1"/>
    <property type="molecule type" value="Genomic_DNA"/>
</dbReference>
<name>A0A2V2YXD2_9BACL</name>
<comment type="caution">
    <text evidence="1">The sequence shown here is derived from an EMBL/GenBank/DDBJ whole genome shotgun (WGS) entry which is preliminary data.</text>
</comment>
<dbReference type="InterPro" id="IPR012347">
    <property type="entry name" value="Ferritin-like"/>
</dbReference>
<dbReference type="Proteomes" id="UP000246635">
    <property type="component" value="Unassembled WGS sequence"/>
</dbReference>
<dbReference type="AlphaFoldDB" id="A0A2V2YXD2"/>
<evidence type="ECO:0000313" key="2">
    <source>
        <dbReference type="Proteomes" id="UP000246635"/>
    </source>
</evidence>
<dbReference type="Gene3D" id="1.20.1260.10">
    <property type="match status" value="2"/>
</dbReference>
<dbReference type="Pfam" id="PF11553">
    <property type="entry name" value="DUF3231"/>
    <property type="match status" value="2"/>
</dbReference>
<dbReference type="InterPro" id="IPR021617">
    <property type="entry name" value="DUF3231"/>
</dbReference>
<sequence>MDKQLNAAEQGKLWATYMGNTMSICVLNYFLHHVEDQDIKKIIEYALGMSKQFVQTITDIFNQEGYPIPTGFSEDDVNLQAPRLFNDDFYLHYLKYTGKAGINLYGIAIPYMVRADTRNLITQCVDLTTKLLNQVNETLIAKGLILEAPIIPYPEQVDFVKKQKYLTGFFGDVRPLNALEIAHLHDNALNNATSKVVLIGFHQTSQSEQTKAYFARGIALADKHLDICTKMLEDENLSSVPLLDPLVTTSTTAPFSDKLMMFHKVDMFIMRLRTYGNALAFASRHDIAAKYGKFMLEVGNYVEDGANILIDNGWLEQIPQAADREALASIR</sequence>
<organism evidence="1 2">
    <name type="scientific">Paenibacillus cellulosilyticus</name>
    <dbReference type="NCBI Taxonomy" id="375489"/>
    <lineage>
        <taxon>Bacteria</taxon>
        <taxon>Bacillati</taxon>
        <taxon>Bacillota</taxon>
        <taxon>Bacilli</taxon>
        <taxon>Bacillales</taxon>
        <taxon>Paenibacillaceae</taxon>
        <taxon>Paenibacillus</taxon>
    </lineage>
</organism>
<keyword evidence="2" id="KW-1185">Reference proteome</keyword>
<dbReference type="RefSeq" id="WP_245946656.1">
    <property type="nucleotide sequence ID" value="NZ_CP054612.1"/>
</dbReference>